<gene>
    <name evidence="1" type="ORF">ALC62_04919</name>
</gene>
<dbReference type="PANTHER" id="PTHR47331:SF1">
    <property type="entry name" value="GAG-LIKE PROTEIN"/>
    <property type="match status" value="1"/>
</dbReference>
<dbReference type="Proteomes" id="UP000078542">
    <property type="component" value="Unassembled WGS sequence"/>
</dbReference>
<dbReference type="PANTHER" id="PTHR47331">
    <property type="entry name" value="PHD-TYPE DOMAIN-CONTAINING PROTEIN"/>
    <property type="match status" value="1"/>
</dbReference>
<protein>
    <submittedName>
        <fullName evidence="1">Uncharacterized protein</fullName>
    </submittedName>
</protein>
<evidence type="ECO:0000313" key="1">
    <source>
        <dbReference type="EMBL" id="KYN04154.1"/>
    </source>
</evidence>
<proteinExistence type="predicted"/>
<keyword evidence="2" id="KW-1185">Reference proteome</keyword>
<reference evidence="1 2" key="1">
    <citation type="submission" date="2016-03" db="EMBL/GenBank/DDBJ databases">
        <title>Cyphomyrmex costatus WGS genome.</title>
        <authorList>
            <person name="Nygaard S."/>
            <person name="Hu H."/>
            <person name="Boomsma J."/>
            <person name="Zhang G."/>
        </authorList>
    </citation>
    <scope>NUCLEOTIDE SEQUENCE [LARGE SCALE GENOMIC DNA]</scope>
    <source>
        <strain evidence="1">MS0001</strain>
        <tissue evidence="1">Whole body</tissue>
    </source>
</reference>
<dbReference type="Pfam" id="PF03564">
    <property type="entry name" value="DUF1759"/>
    <property type="match status" value="1"/>
</dbReference>
<accession>A0A195CVG6</accession>
<name>A0A195CVG6_9HYME</name>
<dbReference type="EMBL" id="KQ977279">
    <property type="protein sequence ID" value="KYN04154.1"/>
    <property type="molecule type" value="Genomic_DNA"/>
</dbReference>
<organism evidence="1 2">
    <name type="scientific">Cyphomyrmex costatus</name>
    <dbReference type="NCBI Taxonomy" id="456900"/>
    <lineage>
        <taxon>Eukaryota</taxon>
        <taxon>Metazoa</taxon>
        <taxon>Ecdysozoa</taxon>
        <taxon>Arthropoda</taxon>
        <taxon>Hexapoda</taxon>
        <taxon>Insecta</taxon>
        <taxon>Pterygota</taxon>
        <taxon>Neoptera</taxon>
        <taxon>Endopterygota</taxon>
        <taxon>Hymenoptera</taxon>
        <taxon>Apocrita</taxon>
        <taxon>Aculeata</taxon>
        <taxon>Formicoidea</taxon>
        <taxon>Formicidae</taxon>
        <taxon>Myrmicinae</taxon>
        <taxon>Cyphomyrmex</taxon>
    </lineage>
</organism>
<sequence length="388" mass="43634">MAERLKLLVQKRTSLKAQITALTNFLDKGRYDNNALKLRVARLTELYHAYEDYHDEIAILDSNDSHQAEFTSIYERFYSIASRVESIVNPADTSGAGGSMTSETTCVGNAVTVVASKKRKVKLPEAPLPTFDGKFEGWLSFKNAFSNMIGDQPDLSDIDKLHYLKSALTGEAANKIRIFSVDGISYSSAWALLERSGLTKLADDAQQHIASLKTLGVTVGSEMIVHLIESKLPRYAMDKWEAALDRDEFPKPDQIYEFIYKRAVCASRCEKTKISESDKEKGGPPAKKTRNNSSNRAFLAKTSNACVICKARRHPLYLCDKFKQLSVRERIEAVKNARLCYNCLRSHRGTPCKFSNCTVCQKRHNTLLHSEERMTKSETSHLDTAQTK</sequence>
<dbReference type="InterPro" id="IPR005312">
    <property type="entry name" value="DUF1759"/>
</dbReference>
<dbReference type="STRING" id="456900.A0A195CVG6"/>
<dbReference type="AlphaFoldDB" id="A0A195CVG6"/>
<evidence type="ECO:0000313" key="2">
    <source>
        <dbReference type="Proteomes" id="UP000078542"/>
    </source>
</evidence>